<dbReference type="Gene3D" id="3.90.1410.10">
    <property type="entry name" value="set domain protein methyltransferase, domain 1"/>
    <property type="match status" value="1"/>
</dbReference>
<accession>A0AAN9BCW1</accession>
<evidence type="ECO:0000259" key="9">
    <source>
        <dbReference type="Pfam" id="PF00856"/>
    </source>
</evidence>
<evidence type="ECO:0000313" key="11">
    <source>
        <dbReference type="EMBL" id="KAK7103751.1"/>
    </source>
</evidence>
<name>A0AAN9BCW1_9CAEN</name>
<evidence type="ECO:0000256" key="3">
    <source>
        <dbReference type="ARBA" id="ARBA00022603"/>
    </source>
</evidence>
<keyword evidence="2" id="KW-0963">Cytoplasm</keyword>
<evidence type="ECO:0000313" key="12">
    <source>
        <dbReference type="Proteomes" id="UP001374579"/>
    </source>
</evidence>
<dbReference type="AlphaFoldDB" id="A0AAN9BCW1"/>
<comment type="caution">
    <text evidence="11">The sequence shown here is derived from an EMBL/GenBank/DDBJ whole genome shotgun (WGS) entry which is preliminary data.</text>
</comment>
<dbReference type="InterPro" id="IPR044428">
    <property type="entry name" value="SETD3_SET"/>
</dbReference>
<evidence type="ECO:0000256" key="7">
    <source>
        <dbReference type="PROSITE-ProRule" id="PRU00898"/>
    </source>
</evidence>
<protein>
    <recommendedName>
        <fullName evidence="7">protein-histidine N-methyltransferase</fullName>
        <ecNumber evidence="7">2.1.1.85</ecNumber>
    </recommendedName>
</protein>
<dbReference type="PROSITE" id="PS51565">
    <property type="entry name" value="SAM_MT85_SETD3"/>
    <property type="match status" value="1"/>
</dbReference>
<feature type="domain" description="SET" evidence="9">
    <location>
        <begin position="119"/>
        <end position="329"/>
    </location>
</feature>
<dbReference type="InterPro" id="IPR001214">
    <property type="entry name" value="SET_dom"/>
</dbReference>
<dbReference type="EC" id="2.1.1.85" evidence="7"/>
<evidence type="ECO:0000256" key="6">
    <source>
        <dbReference type="ARBA" id="ARBA00023203"/>
    </source>
</evidence>
<dbReference type="InterPro" id="IPR046341">
    <property type="entry name" value="SET_dom_sf"/>
</dbReference>
<reference evidence="11 12" key="1">
    <citation type="submission" date="2024-02" db="EMBL/GenBank/DDBJ databases">
        <title>Chromosome-scale genome assembly of the rough periwinkle Littorina saxatilis.</title>
        <authorList>
            <person name="De Jode A."/>
            <person name="Faria R."/>
            <person name="Formenti G."/>
            <person name="Sims Y."/>
            <person name="Smith T.P."/>
            <person name="Tracey A."/>
            <person name="Wood J.M.D."/>
            <person name="Zagrodzka Z.B."/>
            <person name="Johannesson K."/>
            <person name="Butlin R.K."/>
            <person name="Leder E.H."/>
        </authorList>
    </citation>
    <scope>NUCLEOTIDE SEQUENCE [LARGE SCALE GENOMIC DNA]</scope>
    <source>
        <strain evidence="11">Snail1</strain>
        <tissue evidence="11">Muscle</tissue>
    </source>
</reference>
<feature type="domain" description="Rubisco LSMT substrate-binding" evidence="10">
    <location>
        <begin position="360"/>
        <end position="490"/>
    </location>
</feature>
<dbReference type="CDD" id="cd19176">
    <property type="entry name" value="SET_SETD3"/>
    <property type="match status" value="1"/>
</dbReference>
<organism evidence="11 12">
    <name type="scientific">Littorina saxatilis</name>
    <dbReference type="NCBI Taxonomy" id="31220"/>
    <lineage>
        <taxon>Eukaryota</taxon>
        <taxon>Metazoa</taxon>
        <taxon>Spiralia</taxon>
        <taxon>Lophotrochozoa</taxon>
        <taxon>Mollusca</taxon>
        <taxon>Gastropoda</taxon>
        <taxon>Caenogastropoda</taxon>
        <taxon>Littorinimorpha</taxon>
        <taxon>Littorinoidea</taxon>
        <taxon>Littorinidae</taxon>
        <taxon>Littorina</taxon>
    </lineage>
</organism>
<dbReference type="GO" id="GO:0005737">
    <property type="term" value="C:cytoplasm"/>
    <property type="evidence" value="ECO:0007669"/>
    <property type="project" value="UniProtKB-SubCell"/>
</dbReference>
<gene>
    <name evidence="11" type="ORF">V1264_018588</name>
</gene>
<proteinExistence type="inferred from homology"/>
<keyword evidence="4 7" id="KW-0808">Transferase</keyword>
<dbReference type="EMBL" id="JBAMIC010000008">
    <property type="protein sequence ID" value="KAK7103751.1"/>
    <property type="molecule type" value="Genomic_DNA"/>
</dbReference>
<dbReference type="GO" id="GO:0018064">
    <property type="term" value="F:protein-L-histidine N-tele-methyltransferase activity"/>
    <property type="evidence" value="ECO:0007669"/>
    <property type="project" value="UniProtKB-EC"/>
</dbReference>
<dbReference type="InterPro" id="IPR036464">
    <property type="entry name" value="Rubisco_LSMT_subst-bd_sf"/>
</dbReference>
<feature type="region of interest" description="Disordered" evidence="8">
    <location>
        <begin position="1"/>
        <end position="37"/>
    </location>
</feature>
<dbReference type="GO" id="GO:0032259">
    <property type="term" value="P:methylation"/>
    <property type="evidence" value="ECO:0007669"/>
    <property type="project" value="UniProtKB-KW"/>
</dbReference>
<comment type="similarity">
    <text evidence="7">Belongs to the class V-like SAM-binding methyltransferase superfamily. SETD3 actin-histidine methyltransferase family.</text>
</comment>
<dbReference type="GO" id="GO:0016279">
    <property type="term" value="F:protein-lysine N-methyltransferase activity"/>
    <property type="evidence" value="ECO:0007669"/>
    <property type="project" value="TreeGrafter"/>
</dbReference>
<evidence type="ECO:0000256" key="5">
    <source>
        <dbReference type="ARBA" id="ARBA00022691"/>
    </source>
</evidence>
<dbReference type="Proteomes" id="UP001374579">
    <property type="component" value="Unassembled WGS sequence"/>
</dbReference>
<dbReference type="InterPro" id="IPR025785">
    <property type="entry name" value="SETD3"/>
</dbReference>
<dbReference type="PANTHER" id="PTHR13271:SF47">
    <property type="entry name" value="ACTIN-HISTIDINE N-METHYLTRANSFERASE"/>
    <property type="match status" value="1"/>
</dbReference>
<dbReference type="InterPro" id="IPR015353">
    <property type="entry name" value="Rubisco_LSMT_subst-bd"/>
</dbReference>
<dbReference type="SUPFAM" id="SSF82199">
    <property type="entry name" value="SET domain"/>
    <property type="match status" value="1"/>
</dbReference>
<keyword evidence="5 7" id="KW-0949">S-adenosyl-L-methionine</keyword>
<keyword evidence="6" id="KW-0009">Actin-binding</keyword>
<comment type="catalytic activity">
    <reaction evidence="7">
        <text>L-histidyl-[protein] + S-adenosyl-L-methionine = N(tele)-methyl-L-histidyl-[protein] + S-adenosyl-L-homocysteine + H(+)</text>
        <dbReference type="Rhea" id="RHEA:19369"/>
        <dbReference type="Rhea" id="RHEA-COMP:9745"/>
        <dbReference type="Rhea" id="RHEA-COMP:11600"/>
        <dbReference type="ChEBI" id="CHEBI:15378"/>
        <dbReference type="ChEBI" id="CHEBI:16367"/>
        <dbReference type="ChEBI" id="CHEBI:29979"/>
        <dbReference type="ChEBI" id="CHEBI:57856"/>
        <dbReference type="ChEBI" id="CHEBI:59789"/>
        <dbReference type="EC" id="2.1.1.85"/>
    </reaction>
</comment>
<evidence type="ECO:0000256" key="4">
    <source>
        <dbReference type="ARBA" id="ARBA00022679"/>
    </source>
</evidence>
<dbReference type="Pfam" id="PF00856">
    <property type="entry name" value="SET"/>
    <property type="match status" value="1"/>
</dbReference>
<evidence type="ECO:0000259" key="10">
    <source>
        <dbReference type="Pfam" id="PF09273"/>
    </source>
</evidence>
<keyword evidence="3 7" id="KW-0489">Methyltransferase</keyword>
<dbReference type="SUPFAM" id="SSF81822">
    <property type="entry name" value="RuBisCo LSMT C-terminal, substrate-binding domain"/>
    <property type="match status" value="1"/>
</dbReference>
<comment type="subcellular location">
    <subcellularLocation>
        <location evidence="1">Cytoplasm</location>
    </subcellularLocation>
</comment>
<dbReference type="Pfam" id="PF09273">
    <property type="entry name" value="Rubis-subs-bind"/>
    <property type="match status" value="1"/>
</dbReference>
<dbReference type="Gene3D" id="3.90.1420.10">
    <property type="entry name" value="Rubisco LSMT, substrate-binding domain"/>
    <property type="match status" value="1"/>
</dbReference>
<dbReference type="InterPro" id="IPR050600">
    <property type="entry name" value="SETD3_SETD6_MTase"/>
</dbReference>
<dbReference type="GO" id="GO:0003779">
    <property type="term" value="F:actin binding"/>
    <property type="evidence" value="ECO:0007669"/>
    <property type="project" value="UniProtKB-KW"/>
</dbReference>
<keyword evidence="12" id="KW-1185">Reference proteome</keyword>
<dbReference type="PANTHER" id="PTHR13271">
    <property type="entry name" value="UNCHARACTERIZED PUTATIVE METHYLTRANSFERASE"/>
    <property type="match status" value="1"/>
</dbReference>
<evidence type="ECO:0000256" key="8">
    <source>
        <dbReference type="SAM" id="MobiDB-lite"/>
    </source>
</evidence>
<sequence>MGRKNKKGGGGGAKAAPPAASGDKEAQPVPTLSKSAKREVNELVTQLLEICSKTPASGAKELEDYPEIHGLVEKIRKLQSGLKPTETNREESFPALLEWLHKNGVDTSAVEINSFSGYGHGLKATKDIKETDLIVKIPRSVMMTVDSALKSPLGELMKEDKILQVMPNVTLAIHLLVELKSPDSFWKPYLDALPSSYSTPLYFSPEELQHLKGSPTLGNSITQYRSIARQYAYFYRLLQKHPSASKLHISENFTFDDYRWAVSTVMTRQNLIPKQDDPSKKTYGLIPLWDMCNHANGVYTTDFDTESNCSLCYAQEDVTAGNQIFMFYGPRSNGEFLVHNGFVYPENEHDRLCLKLGISKGDPLCEAKSEVLGKISLQASRSFYLHCGECPVDGELLAFLRVFSMDEDTLKSTYSGDVKKETLEKLMELENPVSPDNEGKLWAFLETRATLLLKAYPTTAQEDEVQLQQSNLPYSLLMALQLRVREKRILQQTTTFASRRKQMAKETAPTNGES</sequence>
<evidence type="ECO:0000256" key="2">
    <source>
        <dbReference type="ARBA" id="ARBA00022490"/>
    </source>
</evidence>
<evidence type="ECO:0000256" key="1">
    <source>
        <dbReference type="ARBA" id="ARBA00004496"/>
    </source>
</evidence>